<accession>A0ABU6KGT5</accession>
<keyword evidence="1" id="KW-0472">Membrane</keyword>
<evidence type="ECO:0000256" key="1">
    <source>
        <dbReference type="SAM" id="Phobius"/>
    </source>
</evidence>
<feature type="transmembrane region" description="Helical" evidence="1">
    <location>
        <begin position="20"/>
        <end position="40"/>
    </location>
</feature>
<dbReference type="EMBL" id="JARZFX010000004">
    <property type="protein sequence ID" value="MEC5424110.1"/>
    <property type="molecule type" value="Genomic_DNA"/>
</dbReference>
<evidence type="ECO:0000313" key="3">
    <source>
        <dbReference type="Proteomes" id="UP001335737"/>
    </source>
</evidence>
<keyword evidence="1" id="KW-1133">Transmembrane helix</keyword>
<feature type="transmembrane region" description="Helical" evidence="1">
    <location>
        <begin position="209"/>
        <end position="228"/>
    </location>
</feature>
<feature type="transmembrane region" description="Helical" evidence="1">
    <location>
        <begin position="170"/>
        <end position="194"/>
    </location>
</feature>
<gene>
    <name evidence="2" type="ORF">QGM71_11465</name>
</gene>
<keyword evidence="1" id="KW-0812">Transmembrane</keyword>
<name>A0ABU6KGT5_9BACI</name>
<protein>
    <submittedName>
        <fullName evidence="2">Uncharacterized protein</fullName>
    </submittedName>
</protein>
<feature type="transmembrane region" description="Helical" evidence="1">
    <location>
        <begin position="104"/>
        <end position="125"/>
    </location>
</feature>
<dbReference type="RefSeq" id="WP_327607673.1">
    <property type="nucleotide sequence ID" value="NZ_JARZFX010000004.1"/>
</dbReference>
<feature type="transmembrane region" description="Helical" evidence="1">
    <location>
        <begin position="46"/>
        <end position="65"/>
    </location>
</feature>
<keyword evidence="3" id="KW-1185">Reference proteome</keyword>
<feature type="transmembrane region" description="Helical" evidence="1">
    <location>
        <begin position="137"/>
        <end position="158"/>
    </location>
</feature>
<organism evidence="2 3">
    <name type="scientific">Virgibacillus tibetensis</name>
    <dbReference type="NCBI Taxonomy" id="3042313"/>
    <lineage>
        <taxon>Bacteria</taxon>
        <taxon>Bacillati</taxon>
        <taxon>Bacillota</taxon>
        <taxon>Bacilli</taxon>
        <taxon>Bacillales</taxon>
        <taxon>Bacillaceae</taxon>
        <taxon>Virgibacillus</taxon>
    </lineage>
</organism>
<dbReference type="Proteomes" id="UP001335737">
    <property type="component" value="Unassembled WGS sequence"/>
</dbReference>
<reference evidence="2 3" key="1">
    <citation type="journal article" date="2024" name="Int. J. Syst. Evol. Microbiol.">
        <title>Virgibacillus tibetensis sp. nov., isolated from salt lake on the Tibetan Plateau of China.</title>
        <authorList>
            <person name="Phurbu D."/>
            <person name="Liu Z.-X."/>
            <person name="Wang R."/>
            <person name="Zheng Y.-Y."/>
            <person name="Liu H.-C."/>
            <person name="Zhou Y.-G."/>
            <person name="Yu Y.-J."/>
            <person name="Li A.-H."/>
        </authorList>
    </citation>
    <scope>NUCLEOTIDE SEQUENCE [LARGE SCALE GENOMIC DNA]</scope>
    <source>
        <strain evidence="2 3">C22-A2</strain>
    </source>
</reference>
<evidence type="ECO:0000313" key="2">
    <source>
        <dbReference type="EMBL" id="MEC5424110.1"/>
    </source>
</evidence>
<comment type="caution">
    <text evidence="2">The sequence shown here is derived from an EMBL/GenBank/DDBJ whole genome shotgun (WGS) entry which is preliminary data.</text>
</comment>
<proteinExistence type="predicted"/>
<sequence length="242" mass="27757">MQEWKQAYSLAKLELRMSKFGFLSAFLFSMFILFFIVTSIESYMENGFVGIDFFFVLLFSVATIWTKPKEFQIKKVSGDLIVLPLVVMQKQLPIKQDVIMKSRFIVHFFYSFPFQLLALIGIYFMSPLPEMLSVGSFIAFAIIWLSFGVYAGYVFPLSEIGTKGPLTSTVGTIFIGVTLLIVLLSIFTMIHVLFENGIVYWSIILAQKWPIVSSIASILLAFFGFAHWQHYMKKAMDKLDYL</sequence>